<dbReference type="AlphaFoldDB" id="A0A0E9TEY5"/>
<reference evidence="1" key="2">
    <citation type="journal article" date="2015" name="Fish Shellfish Immunol.">
        <title>Early steps in the European eel (Anguilla anguilla)-Vibrio vulnificus interaction in the gills: Role of the RtxA13 toxin.</title>
        <authorList>
            <person name="Callol A."/>
            <person name="Pajuelo D."/>
            <person name="Ebbesson L."/>
            <person name="Teles M."/>
            <person name="MacKenzie S."/>
            <person name="Amaro C."/>
        </authorList>
    </citation>
    <scope>NUCLEOTIDE SEQUENCE</scope>
</reference>
<protein>
    <submittedName>
        <fullName evidence="1">Uncharacterized protein</fullName>
    </submittedName>
</protein>
<proteinExistence type="predicted"/>
<sequence>MKTAADQGLSSFFGHIVQL</sequence>
<organism evidence="1">
    <name type="scientific">Anguilla anguilla</name>
    <name type="common">European freshwater eel</name>
    <name type="synonym">Muraena anguilla</name>
    <dbReference type="NCBI Taxonomy" id="7936"/>
    <lineage>
        <taxon>Eukaryota</taxon>
        <taxon>Metazoa</taxon>
        <taxon>Chordata</taxon>
        <taxon>Craniata</taxon>
        <taxon>Vertebrata</taxon>
        <taxon>Euteleostomi</taxon>
        <taxon>Actinopterygii</taxon>
        <taxon>Neopterygii</taxon>
        <taxon>Teleostei</taxon>
        <taxon>Anguilliformes</taxon>
        <taxon>Anguillidae</taxon>
        <taxon>Anguilla</taxon>
    </lineage>
</organism>
<dbReference type="EMBL" id="GBXM01057309">
    <property type="protein sequence ID" value="JAH51268.1"/>
    <property type="molecule type" value="Transcribed_RNA"/>
</dbReference>
<evidence type="ECO:0000313" key="1">
    <source>
        <dbReference type="EMBL" id="JAH51268.1"/>
    </source>
</evidence>
<accession>A0A0E9TEY5</accession>
<name>A0A0E9TEY5_ANGAN</name>
<reference evidence="1" key="1">
    <citation type="submission" date="2014-11" db="EMBL/GenBank/DDBJ databases">
        <authorList>
            <person name="Amaro Gonzalez C."/>
        </authorList>
    </citation>
    <scope>NUCLEOTIDE SEQUENCE</scope>
</reference>